<feature type="transmembrane region" description="Helical" evidence="1">
    <location>
        <begin position="144"/>
        <end position="164"/>
    </location>
</feature>
<evidence type="ECO:0008006" key="4">
    <source>
        <dbReference type="Google" id="ProtNLM"/>
    </source>
</evidence>
<feature type="transmembrane region" description="Helical" evidence="1">
    <location>
        <begin position="83"/>
        <end position="103"/>
    </location>
</feature>
<organism evidence="2 3">
    <name type="scientific">Emiliania huxleyi (strain CCMP1516)</name>
    <dbReference type="NCBI Taxonomy" id="280463"/>
    <lineage>
        <taxon>Eukaryota</taxon>
        <taxon>Haptista</taxon>
        <taxon>Haptophyta</taxon>
        <taxon>Prymnesiophyceae</taxon>
        <taxon>Isochrysidales</taxon>
        <taxon>Noelaerhabdaceae</taxon>
        <taxon>Emiliania</taxon>
    </lineage>
</organism>
<feature type="transmembrane region" description="Helical" evidence="1">
    <location>
        <begin position="209"/>
        <end position="234"/>
    </location>
</feature>
<reference evidence="2" key="2">
    <citation type="submission" date="2024-10" db="UniProtKB">
        <authorList>
            <consortium name="EnsemblProtists"/>
        </authorList>
    </citation>
    <scope>IDENTIFICATION</scope>
</reference>
<protein>
    <recommendedName>
        <fullName evidence="4">EXPERA domain-containing protein</fullName>
    </recommendedName>
</protein>
<keyword evidence="1" id="KW-1133">Transmembrane helix</keyword>
<name>A0A0D3K5Q4_EMIH1</name>
<evidence type="ECO:0000313" key="3">
    <source>
        <dbReference type="Proteomes" id="UP000013827"/>
    </source>
</evidence>
<dbReference type="PaxDb" id="2903-EOD31089"/>
<proteinExistence type="predicted"/>
<reference evidence="3" key="1">
    <citation type="journal article" date="2013" name="Nature">
        <title>Pan genome of the phytoplankton Emiliania underpins its global distribution.</title>
        <authorList>
            <person name="Read B.A."/>
            <person name="Kegel J."/>
            <person name="Klute M.J."/>
            <person name="Kuo A."/>
            <person name="Lefebvre S.C."/>
            <person name="Maumus F."/>
            <person name="Mayer C."/>
            <person name="Miller J."/>
            <person name="Monier A."/>
            <person name="Salamov A."/>
            <person name="Young J."/>
            <person name="Aguilar M."/>
            <person name="Claverie J.M."/>
            <person name="Frickenhaus S."/>
            <person name="Gonzalez K."/>
            <person name="Herman E.K."/>
            <person name="Lin Y.C."/>
            <person name="Napier J."/>
            <person name="Ogata H."/>
            <person name="Sarno A.F."/>
            <person name="Shmutz J."/>
            <person name="Schroeder D."/>
            <person name="de Vargas C."/>
            <person name="Verret F."/>
            <person name="von Dassow P."/>
            <person name="Valentin K."/>
            <person name="Van de Peer Y."/>
            <person name="Wheeler G."/>
            <person name="Dacks J.B."/>
            <person name="Delwiche C.F."/>
            <person name="Dyhrman S.T."/>
            <person name="Glockner G."/>
            <person name="John U."/>
            <person name="Richards T."/>
            <person name="Worden A.Z."/>
            <person name="Zhang X."/>
            <person name="Grigoriev I.V."/>
            <person name="Allen A.E."/>
            <person name="Bidle K."/>
            <person name="Borodovsky M."/>
            <person name="Bowler C."/>
            <person name="Brownlee C."/>
            <person name="Cock J.M."/>
            <person name="Elias M."/>
            <person name="Gladyshev V.N."/>
            <person name="Groth M."/>
            <person name="Guda C."/>
            <person name="Hadaegh A."/>
            <person name="Iglesias-Rodriguez M.D."/>
            <person name="Jenkins J."/>
            <person name="Jones B.M."/>
            <person name="Lawson T."/>
            <person name="Leese F."/>
            <person name="Lindquist E."/>
            <person name="Lobanov A."/>
            <person name="Lomsadze A."/>
            <person name="Malik S.B."/>
            <person name="Marsh M.E."/>
            <person name="Mackinder L."/>
            <person name="Mock T."/>
            <person name="Mueller-Roeber B."/>
            <person name="Pagarete A."/>
            <person name="Parker M."/>
            <person name="Probert I."/>
            <person name="Quesneville H."/>
            <person name="Raines C."/>
            <person name="Rensing S.A."/>
            <person name="Riano-Pachon D.M."/>
            <person name="Richier S."/>
            <person name="Rokitta S."/>
            <person name="Shiraiwa Y."/>
            <person name="Soanes D.M."/>
            <person name="van der Giezen M."/>
            <person name="Wahlund T.M."/>
            <person name="Williams B."/>
            <person name="Wilson W."/>
            <person name="Wolfe G."/>
            <person name="Wurch L.L."/>
        </authorList>
    </citation>
    <scope>NUCLEOTIDE SEQUENCE</scope>
</reference>
<feature type="transmembrane region" description="Helical" evidence="1">
    <location>
        <begin position="171"/>
        <end position="189"/>
    </location>
</feature>
<accession>A0A0D3K5Q4</accession>
<dbReference type="Proteomes" id="UP000013827">
    <property type="component" value="Unassembled WGS sequence"/>
</dbReference>
<dbReference type="KEGG" id="ehx:EMIHUDRAFT_203191"/>
<sequence>MLLNPLDPTFLFLASSFVSVLFIDADAEAMTLTMRLPSAGDVLQYVSDPAVGVGLAELCVFLYLTRGSAALSRSRSLAMHWHLWNGVIIYTVMDGCAGGFGFVPRLSRFYGILDRRYRRDLVGTPAGPSVYEVAVARTVNATELFVYTWLSLAAAVGVATRATWHRTIEAAVLAMAAYGSLLFMAPDMLDGCLNQQPFGVADCFPPVTPFTFFFVYFGVLINWIWLGVPVWMLAVRVRRDVRAQALKKRA</sequence>
<dbReference type="GeneID" id="17276362"/>
<keyword evidence="1" id="KW-0812">Transmembrane</keyword>
<dbReference type="EnsemblProtists" id="EOD31089">
    <property type="protein sequence ID" value="EOD31089"/>
    <property type="gene ID" value="EMIHUDRAFT_203191"/>
</dbReference>
<dbReference type="HOGENOM" id="CLU_097357_0_0_1"/>
<feature type="transmembrane region" description="Helical" evidence="1">
    <location>
        <begin position="51"/>
        <end position="71"/>
    </location>
</feature>
<evidence type="ECO:0000256" key="1">
    <source>
        <dbReference type="SAM" id="Phobius"/>
    </source>
</evidence>
<dbReference type="RefSeq" id="XP_005783518.1">
    <property type="nucleotide sequence ID" value="XM_005783461.1"/>
</dbReference>
<keyword evidence="3" id="KW-1185">Reference proteome</keyword>
<evidence type="ECO:0000313" key="2">
    <source>
        <dbReference type="EnsemblProtists" id="EOD31089"/>
    </source>
</evidence>
<keyword evidence="1" id="KW-0472">Membrane</keyword>
<dbReference type="AlphaFoldDB" id="A0A0D3K5Q4"/>